<evidence type="ECO:0000256" key="1">
    <source>
        <dbReference type="ARBA" id="ARBA00007673"/>
    </source>
</evidence>
<evidence type="ECO:0000256" key="2">
    <source>
        <dbReference type="ARBA" id="ARBA00023235"/>
    </source>
</evidence>
<dbReference type="PANTHER" id="PTHR43709:SF2">
    <property type="entry name" value="DUF453 DOMAIN PROTEIN (AFU_ORTHOLOGUE AFUA_6G00360)"/>
    <property type="match status" value="1"/>
</dbReference>
<dbReference type="InterPro" id="IPR007400">
    <property type="entry name" value="PrpF-like"/>
</dbReference>
<dbReference type="Pfam" id="PF04303">
    <property type="entry name" value="PrpF"/>
    <property type="match status" value="1"/>
</dbReference>
<organism evidence="4 5">
    <name type="scientific">Streptomyces spiralis</name>
    <dbReference type="NCBI Taxonomy" id="66376"/>
    <lineage>
        <taxon>Bacteria</taxon>
        <taxon>Bacillati</taxon>
        <taxon>Actinomycetota</taxon>
        <taxon>Actinomycetes</taxon>
        <taxon>Kitasatosporales</taxon>
        <taxon>Streptomycetaceae</taxon>
        <taxon>Streptomyces</taxon>
    </lineage>
</organism>
<dbReference type="Gene3D" id="3.10.310.10">
    <property type="entry name" value="Diaminopimelate Epimerase, Chain A, domain 1"/>
    <property type="match status" value="2"/>
</dbReference>
<dbReference type="SUPFAM" id="SSF54506">
    <property type="entry name" value="Diaminopimelate epimerase-like"/>
    <property type="match status" value="2"/>
</dbReference>
<evidence type="ECO:0000256" key="3">
    <source>
        <dbReference type="SAM" id="MobiDB-lite"/>
    </source>
</evidence>
<gene>
    <name evidence="4" type="ORF">GCM10014715_72840</name>
</gene>
<keyword evidence="5" id="KW-1185">Reference proteome</keyword>
<evidence type="ECO:0000313" key="5">
    <source>
        <dbReference type="Proteomes" id="UP000641386"/>
    </source>
</evidence>
<accession>A0A919E301</accession>
<sequence>MAQQLATPMAFYRGGTSKAVVIDRRDVPANDERGLAAWILAAYGSPDARQIDGVGGADPLTSKFAVVGPPTRPGADVDYTFYQVFVDRAVVSKDMNCGNISSAVGPYAIEQGYVEAPGDAVTVAVHATNFDQMLHITVRTADGQPEILGSQAISGVPGTGSPIEVDFHETVGTHGLGLLPTGNTCDRIDVAGVGTVEVSIIDLANLIVFARAEDFGLSGTENPDELSDDGEMMGKLENLRKIAGIKVGLAADLDDTTYKCALSPFLALVAEPRDWTEYGSGHKHRARECDFLAFSTLDGVVHKAYMVSGSTCTAVAAFLPGTVVNKAAGVSGSGGRIRIGHPSGTVEVEAAIDKHGDSGFTVTRAALVRTARRLMDGHVYTAADRLPWRDEAGDLPPLQIEHPGPRTAVHNEVYHRD</sequence>
<reference evidence="4" key="1">
    <citation type="journal article" date="2014" name="Int. J. Syst. Evol. Microbiol.">
        <title>Complete genome sequence of Corynebacterium casei LMG S-19264T (=DSM 44701T), isolated from a smear-ripened cheese.</title>
        <authorList>
            <consortium name="US DOE Joint Genome Institute (JGI-PGF)"/>
            <person name="Walter F."/>
            <person name="Albersmeier A."/>
            <person name="Kalinowski J."/>
            <person name="Ruckert C."/>
        </authorList>
    </citation>
    <scope>NUCLEOTIDE SEQUENCE</scope>
    <source>
        <strain evidence="4">JCM 3302</strain>
    </source>
</reference>
<dbReference type="Proteomes" id="UP000641386">
    <property type="component" value="Unassembled WGS sequence"/>
</dbReference>
<dbReference type="PANTHER" id="PTHR43709">
    <property type="entry name" value="ACONITATE ISOMERASE-RELATED"/>
    <property type="match status" value="1"/>
</dbReference>
<dbReference type="RefSeq" id="WP_189907045.1">
    <property type="nucleotide sequence ID" value="NZ_BNBC01000049.1"/>
</dbReference>
<name>A0A919E301_9ACTN</name>
<proteinExistence type="inferred from homology"/>
<dbReference type="AlphaFoldDB" id="A0A919E301"/>
<dbReference type="GO" id="GO:0016853">
    <property type="term" value="F:isomerase activity"/>
    <property type="evidence" value="ECO:0007669"/>
    <property type="project" value="UniProtKB-KW"/>
</dbReference>
<reference evidence="4" key="2">
    <citation type="submission" date="2020-09" db="EMBL/GenBank/DDBJ databases">
        <authorList>
            <person name="Sun Q."/>
            <person name="Ohkuma M."/>
        </authorList>
    </citation>
    <scope>NUCLEOTIDE SEQUENCE</scope>
    <source>
        <strain evidence="4">JCM 3302</strain>
    </source>
</reference>
<comment type="caution">
    <text evidence="4">The sequence shown here is derived from an EMBL/GenBank/DDBJ whole genome shotgun (WGS) entry which is preliminary data.</text>
</comment>
<dbReference type="EMBL" id="BNBC01000049">
    <property type="protein sequence ID" value="GHF06128.1"/>
    <property type="molecule type" value="Genomic_DNA"/>
</dbReference>
<protein>
    <submittedName>
        <fullName evidence="4">Uncharacterized protein</fullName>
    </submittedName>
</protein>
<feature type="region of interest" description="Disordered" evidence="3">
    <location>
        <begin position="395"/>
        <end position="417"/>
    </location>
</feature>
<evidence type="ECO:0000313" key="4">
    <source>
        <dbReference type="EMBL" id="GHF06128.1"/>
    </source>
</evidence>
<keyword evidence="2" id="KW-0413">Isomerase</keyword>
<comment type="similarity">
    <text evidence="1">Belongs to the PrpF family.</text>
</comment>